<evidence type="ECO:0000313" key="1">
    <source>
        <dbReference type="EMBL" id="KAF4453772.1"/>
    </source>
</evidence>
<accession>A0A8H4KMA6</accession>
<comment type="caution">
    <text evidence="1">The sequence shown here is derived from an EMBL/GenBank/DDBJ whole genome shotgun (WGS) entry which is preliminary data.</text>
</comment>
<reference evidence="1" key="1">
    <citation type="submission" date="2020-01" db="EMBL/GenBank/DDBJ databases">
        <title>Identification and distribution of gene clusters putatively required for synthesis of sphingolipid metabolism inhibitors in phylogenetically diverse species of the filamentous fungus Fusarium.</title>
        <authorList>
            <person name="Kim H.-S."/>
            <person name="Busman M."/>
            <person name="Brown D.W."/>
            <person name="Divon H."/>
            <person name="Uhlig S."/>
            <person name="Proctor R.H."/>
        </authorList>
    </citation>
    <scope>NUCLEOTIDE SEQUENCE</scope>
    <source>
        <strain evidence="1">NRRL 53441</strain>
    </source>
</reference>
<dbReference type="EMBL" id="JAADJG010000142">
    <property type="protein sequence ID" value="KAF4453772.1"/>
    <property type="molecule type" value="Genomic_DNA"/>
</dbReference>
<gene>
    <name evidence="1" type="ORF">F53441_3598</name>
</gene>
<dbReference type="Proteomes" id="UP000605986">
    <property type="component" value="Unassembled WGS sequence"/>
</dbReference>
<name>A0A8H4KMA6_9HYPO</name>
<proteinExistence type="predicted"/>
<sequence>MLLGKTFKAVRSGPSICRPLRSSFALRPLRFPPAMSIHTFSSPNYSRVEVRSFRDVERLYHLLKSFMQEPARAKAVEEVVIDTYDWRQATWPLLDPEKVPESMGFEEILDQPDIKLRKYAGRLDLDAELHKQVIESLDWKRNQHDLRIRNESEFASAMIILLFALCENISTLYLSEYLYQKSVLDYLLRGNYGQMTKLPLQKLKNVRFITSPWTDDRYYGTIEILQYLQLVHRLPALESVAMDAIQEYQANRTFFVPGTGNMKRMEITHCDISGPFLAVMLSIPKALEELKLSIGGLWSSDGGQPLIRPFHVGQALYAHRNSLRVLDVDLDMAVQDTGDSYWDPKEQDSHDKDEPNWLVNDEYDEYGRDRMALDKAISVEPEKSDKEYGRTIGSLHDFPHLTHLSIGIITLLGSHEDWEVPNRLFKPAPFRLVDGLPSSLEYLCIYGYVQGRNPDVDGHIDELLAQKDEKLPQLKVIKGVDEYLPSSRDTFGHGDRPDEDELYVRKAFDLGWKEVKET</sequence>
<protein>
    <submittedName>
        <fullName evidence="1">Uncharacterized protein</fullName>
    </submittedName>
</protein>
<evidence type="ECO:0000313" key="2">
    <source>
        <dbReference type="Proteomes" id="UP000605986"/>
    </source>
</evidence>
<organism evidence="1 2">
    <name type="scientific">Fusarium austroafricanum</name>
    <dbReference type="NCBI Taxonomy" id="2364996"/>
    <lineage>
        <taxon>Eukaryota</taxon>
        <taxon>Fungi</taxon>
        <taxon>Dikarya</taxon>
        <taxon>Ascomycota</taxon>
        <taxon>Pezizomycotina</taxon>
        <taxon>Sordariomycetes</taxon>
        <taxon>Hypocreomycetidae</taxon>
        <taxon>Hypocreales</taxon>
        <taxon>Nectriaceae</taxon>
        <taxon>Fusarium</taxon>
        <taxon>Fusarium concolor species complex</taxon>
    </lineage>
</organism>
<keyword evidence="2" id="KW-1185">Reference proteome</keyword>
<dbReference type="AlphaFoldDB" id="A0A8H4KMA6"/>
<dbReference type="OrthoDB" id="3437411at2759"/>